<reference evidence="2" key="1">
    <citation type="submission" date="2023-07" db="EMBL/GenBank/DDBJ databases">
        <title>Chromosome-level Genome Assembly of Striped Snakehead (Channa striata).</title>
        <authorList>
            <person name="Liu H."/>
        </authorList>
    </citation>
    <scope>NUCLEOTIDE SEQUENCE</scope>
    <source>
        <strain evidence="2">Gz</strain>
        <tissue evidence="2">Muscle</tissue>
    </source>
</reference>
<dbReference type="EMBL" id="JAUPFM010000020">
    <property type="protein sequence ID" value="KAK2818560.1"/>
    <property type="molecule type" value="Genomic_DNA"/>
</dbReference>
<evidence type="ECO:0000313" key="3">
    <source>
        <dbReference type="Proteomes" id="UP001187415"/>
    </source>
</evidence>
<feature type="compositionally biased region" description="Basic residues" evidence="1">
    <location>
        <begin position="1"/>
        <end position="11"/>
    </location>
</feature>
<name>A0AA88LJ85_CHASR</name>
<feature type="region of interest" description="Disordered" evidence="1">
    <location>
        <begin position="1"/>
        <end position="32"/>
    </location>
</feature>
<evidence type="ECO:0000313" key="2">
    <source>
        <dbReference type="EMBL" id="KAK2818560.1"/>
    </source>
</evidence>
<dbReference type="AlphaFoldDB" id="A0AA88LJ85"/>
<organism evidence="2 3">
    <name type="scientific">Channa striata</name>
    <name type="common">Snakehead murrel</name>
    <name type="synonym">Ophicephalus striatus</name>
    <dbReference type="NCBI Taxonomy" id="64152"/>
    <lineage>
        <taxon>Eukaryota</taxon>
        <taxon>Metazoa</taxon>
        <taxon>Chordata</taxon>
        <taxon>Craniata</taxon>
        <taxon>Vertebrata</taxon>
        <taxon>Euteleostomi</taxon>
        <taxon>Actinopterygii</taxon>
        <taxon>Neopterygii</taxon>
        <taxon>Teleostei</taxon>
        <taxon>Neoteleostei</taxon>
        <taxon>Acanthomorphata</taxon>
        <taxon>Anabantaria</taxon>
        <taxon>Anabantiformes</taxon>
        <taxon>Channoidei</taxon>
        <taxon>Channidae</taxon>
        <taxon>Channa</taxon>
    </lineage>
</organism>
<keyword evidence="3" id="KW-1185">Reference proteome</keyword>
<comment type="caution">
    <text evidence="2">The sequence shown here is derived from an EMBL/GenBank/DDBJ whole genome shotgun (WGS) entry which is preliminary data.</text>
</comment>
<evidence type="ECO:0000256" key="1">
    <source>
        <dbReference type="SAM" id="MobiDB-lite"/>
    </source>
</evidence>
<accession>A0AA88LJ85</accession>
<dbReference type="Proteomes" id="UP001187415">
    <property type="component" value="Unassembled WGS sequence"/>
</dbReference>
<sequence length="133" mass="15096">MIRGARQSRFRHVAESNESNPSIRAAPGVRENRTHTTSLNAGFLPVLRSSGPSWYLCFCTSLKTRSHWFRIQILNLVKVPESPALEIPLRAQDGDDKVGQADTDTGLEHYATRRHQERRGLQENTMIRTSLNL</sequence>
<gene>
    <name evidence="2" type="ORF">Q5P01_024121</name>
</gene>
<protein>
    <submittedName>
        <fullName evidence="2">Uncharacterized protein</fullName>
    </submittedName>
</protein>
<proteinExistence type="predicted"/>